<proteinExistence type="inferred from homology"/>
<dbReference type="PANTHER" id="PTHR12901:SF10">
    <property type="entry name" value="COENZYME Q-BINDING PROTEIN COQ10, MITOCHONDRIAL"/>
    <property type="match status" value="1"/>
</dbReference>
<dbReference type="GO" id="GO:0048039">
    <property type="term" value="F:ubiquinone binding"/>
    <property type="evidence" value="ECO:0007669"/>
    <property type="project" value="InterPro"/>
</dbReference>
<protein>
    <submittedName>
        <fullName evidence="4">Ubiquinone-binding protein</fullName>
    </submittedName>
</protein>
<comment type="similarity">
    <text evidence="1">Belongs to the ribosome association toxin RatA family.</text>
</comment>
<dbReference type="CDD" id="cd07813">
    <property type="entry name" value="COQ10p_like"/>
    <property type="match status" value="1"/>
</dbReference>
<organism evidence="4 5">
    <name type="scientific">Marinobacterium nitratireducens</name>
    <dbReference type="NCBI Taxonomy" id="518897"/>
    <lineage>
        <taxon>Bacteria</taxon>
        <taxon>Pseudomonadati</taxon>
        <taxon>Pseudomonadota</taxon>
        <taxon>Gammaproteobacteria</taxon>
        <taxon>Oceanospirillales</taxon>
        <taxon>Oceanospirillaceae</taxon>
        <taxon>Marinobacterium</taxon>
    </lineage>
</organism>
<keyword evidence="4" id="KW-0830">Ubiquinone</keyword>
<feature type="domain" description="Coenzyme Q-binding protein COQ10 START" evidence="3">
    <location>
        <begin position="14"/>
        <end position="136"/>
    </location>
</feature>
<dbReference type="PANTHER" id="PTHR12901">
    <property type="entry name" value="SPERM PROTEIN HOMOLOG"/>
    <property type="match status" value="1"/>
</dbReference>
<gene>
    <name evidence="4" type="ORF">GCM10011348_10550</name>
</gene>
<name>A0A917Z9I2_9GAMM</name>
<keyword evidence="5" id="KW-1185">Reference proteome</keyword>
<evidence type="ECO:0000256" key="2">
    <source>
        <dbReference type="ARBA" id="ARBA00022649"/>
    </source>
</evidence>
<comment type="caution">
    <text evidence="4">The sequence shown here is derived from an EMBL/GenBank/DDBJ whole genome shotgun (WGS) entry which is preliminary data.</text>
</comment>
<evidence type="ECO:0000256" key="1">
    <source>
        <dbReference type="ARBA" id="ARBA00008918"/>
    </source>
</evidence>
<dbReference type="InterPro" id="IPR044996">
    <property type="entry name" value="COQ10-like"/>
</dbReference>
<sequence>MAMTRVERSALVFHTAEQMFELINDVRAYPQFLPWCASVDVIRDTDEELVARLHLSKAGLKYSFATRNRLEHPVKMTIELVEGPFSTLSGVWTFKPLSDEACKVSLDLSFDFTGKLTGLAMGKVFNQVATTLVDAFVTRADQIYA</sequence>
<evidence type="ECO:0000313" key="4">
    <source>
        <dbReference type="EMBL" id="GGO78498.1"/>
    </source>
</evidence>
<dbReference type="AlphaFoldDB" id="A0A917Z9I2"/>
<dbReference type="SUPFAM" id="SSF55961">
    <property type="entry name" value="Bet v1-like"/>
    <property type="match status" value="1"/>
</dbReference>
<accession>A0A917Z9I2</accession>
<dbReference type="EMBL" id="BMLT01000002">
    <property type="protein sequence ID" value="GGO78498.1"/>
    <property type="molecule type" value="Genomic_DNA"/>
</dbReference>
<evidence type="ECO:0000259" key="3">
    <source>
        <dbReference type="Pfam" id="PF03364"/>
    </source>
</evidence>
<evidence type="ECO:0000313" key="5">
    <source>
        <dbReference type="Proteomes" id="UP000599578"/>
    </source>
</evidence>
<dbReference type="InterPro" id="IPR005031">
    <property type="entry name" value="COQ10_START"/>
</dbReference>
<dbReference type="Gene3D" id="3.30.530.20">
    <property type="match status" value="1"/>
</dbReference>
<dbReference type="Pfam" id="PF03364">
    <property type="entry name" value="Polyketide_cyc"/>
    <property type="match status" value="1"/>
</dbReference>
<keyword evidence="2" id="KW-1277">Toxin-antitoxin system</keyword>
<dbReference type="Proteomes" id="UP000599578">
    <property type="component" value="Unassembled WGS sequence"/>
</dbReference>
<reference evidence="4 5" key="1">
    <citation type="journal article" date="2014" name="Int. J. Syst. Evol. Microbiol.">
        <title>Complete genome sequence of Corynebacterium casei LMG S-19264T (=DSM 44701T), isolated from a smear-ripened cheese.</title>
        <authorList>
            <consortium name="US DOE Joint Genome Institute (JGI-PGF)"/>
            <person name="Walter F."/>
            <person name="Albersmeier A."/>
            <person name="Kalinowski J."/>
            <person name="Ruckert C."/>
        </authorList>
    </citation>
    <scope>NUCLEOTIDE SEQUENCE [LARGE SCALE GENOMIC DNA]</scope>
    <source>
        <strain evidence="4 5">CGMCC 1.7286</strain>
    </source>
</reference>
<dbReference type="GO" id="GO:0045333">
    <property type="term" value="P:cellular respiration"/>
    <property type="evidence" value="ECO:0007669"/>
    <property type="project" value="InterPro"/>
</dbReference>
<dbReference type="InterPro" id="IPR023393">
    <property type="entry name" value="START-like_dom_sf"/>
</dbReference>